<reference evidence="4" key="1">
    <citation type="submission" date="2022-11" db="UniProtKB">
        <authorList>
            <consortium name="WormBaseParasite"/>
        </authorList>
    </citation>
    <scope>IDENTIFICATION</scope>
</reference>
<proteinExistence type="predicted"/>
<dbReference type="WBParaSite" id="PSAMB.scaffold1135size35525.g11262.t1">
    <property type="protein sequence ID" value="PSAMB.scaffold1135size35525.g11262.t1"/>
    <property type="gene ID" value="PSAMB.scaffold1135size35525.g11262"/>
</dbReference>
<accession>A0A914UPG1</accession>
<name>A0A914UPG1_9BILA</name>
<dbReference type="Pfam" id="PF14727">
    <property type="entry name" value="PHTB1_N"/>
    <property type="match status" value="1"/>
</dbReference>
<dbReference type="InterPro" id="IPR028073">
    <property type="entry name" value="PHTB1_N_dom"/>
</dbReference>
<evidence type="ECO:0000313" key="4">
    <source>
        <dbReference type="WBParaSite" id="PSAMB.scaffold1135size35525.g11262.t1"/>
    </source>
</evidence>
<evidence type="ECO:0000313" key="3">
    <source>
        <dbReference type="Proteomes" id="UP000887566"/>
    </source>
</evidence>
<keyword evidence="3" id="KW-1185">Reference proteome</keyword>
<protein>
    <submittedName>
        <fullName evidence="4">PTHB1 N-terminal domain-containing protein</fullName>
    </submittedName>
</protein>
<evidence type="ECO:0000259" key="2">
    <source>
        <dbReference type="Pfam" id="PF14727"/>
    </source>
</evidence>
<dbReference type="Proteomes" id="UP000887566">
    <property type="component" value="Unplaced"/>
</dbReference>
<dbReference type="InterPro" id="IPR026511">
    <property type="entry name" value="PTHB1"/>
</dbReference>
<feature type="region of interest" description="Disordered" evidence="1">
    <location>
        <begin position="449"/>
        <end position="501"/>
    </location>
</feature>
<dbReference type="GO" id="GO:0034464">
    <property type="term" value="C:BBSome"/>
    <property type="evidence" value="ECO:0007669"/>
    <property type="project" value="InterPro"/>
</dbReference>
<dbReference type="GO" id="GO:0016020">
    <property type="term" value="C:membrane"/>
    <property type="evidence" value="ECO:0007669"/>
    <property type="project" value="TreeGrafter"/>
</dbReference>
<feature type="compositionally biased region" description="Acidic residues" evidence="1">
    <location>
        <begin position="449"/>
        <end position="460"/>
    </location>
</feature>
<dbReference type="PANTHER" id="PTHR20991:SF0">
    <property type="entry name" value="PROTEIN PTHB1"/>
    <property type="match status" value="1"/>
</dbReference>
<dbReference type="SUPFAM" id="SSF50978">
    <property type="entry name" value="WD40 repeat-like"/>
    <property type="match status" value="1"/>
</dbReference>
<evidence type="ECO:0000256" key="1">
    <source>
        <dbReference type="SAM" id="MobiDB-lite"/>
    </source>
</evidence>
<dbReference type="AlphaFoldDB" id="A0A914UPG1"/>
<sequence length="501" mass="55190">MGAFKHLQVISSDLPQADKVKNNRCYFRCGVDAGLFPWRRDAIHNDRVRSLLLNSCFWVGCNMSLFKVKEWWTSSAGETDEFDCTSWCTAKLFSLEPDGRDQLVIGGHSGTLWIFDPGNNADESGSAPLQPFKPEHLLLEQRMDHPIVQVAAGRFVTGAHHHQLAVLFPRKLAVFTMRSTESSQVQHGAQHSLNRIYEHLLPRTAFNMAWGPFGGVQDKDYMCVQSLDGTLSFYENENFAFSRFLPSALLPGPLAFVPLADCFITVSSSWTLESYKYQVLAVAVDAKTKEQAATMTTGKRVAPDWSFELGENAIDLAVVEISPAQPSIVVLGERTVFCFTEGGTLRFMRKLDYNPVCLLAYTATSEGFLQYLIGSDTRTLMLYADTTLIWTAQLAYTPVGRPGGRLETIMEDTNVTDASEMELGEADVPIGSQFGALQSGTLATTIDMDEQAPLDDEFNEEPATPRQPAPAKPSSPQHSVADGAEETPTTNGMAAAEEAEE</sequence>
<feature type="domain" description="PTHB1 N-terminal" evidence="2">
    <location>
        <begin position="63"/>
        <end position="400"/>
    </location>
</feature>
<dbReference type="InterPro" id="IPR036322">
    <property type="entry name" value="WD40_repeat_dom_sf"/>
</dbReference>
<dbReference type="PANTHER" id="PTHR20991">
    <property type="entry name" value="PARATHYROID HORMONE-RESPONSIVE B1 GENE"/>
    <property type="match status" value="1"/>
</dbReference>
<dbReference type="GO" id="GO:0060271">
    <property type="term" value="P:cilium assembly"/>
    <property type="evidence" value="ECO:0007669"/>
    <property type="project" value="TreeGrafter"/>
</dbReference>
<organism evidence="3 4">
    <name type="scientific">Plectus sambesii</name>
    <dbReference type="NCBI Taxonomy" id="2011161"/>
    <lineage>
        <taxon>Eukaryota</taxon>
        <taxon>Metazoa</taxon>
        <taxon>Ecdysozoa</taxon>
        <taxon>Nematoda</taxon>
        <taxon>Chromadorea</taxon>
        <taxon>Plectida</taxon>
        <taxon>Plectina</taxon>
        <taxon>Plectoidea</taxon>
        <taxon>Plectidae</taxon>
        <taxon>Plectus</taxon>
    </lineage>
</organism>